<feature type="region of interest" description="Disordered" evidence="1">
    <location>
        <begin position="195"/>
        <end position="244"/>
    </location>
</feature>
<comment type="caution">
    <text evidence="2">The sequence shown here is derived from an EMBL/GenBank/DDBJ whole genome shotgun (WGS) entry which is preliminary data.</text>
</comment>
<feature type="compositionally biased region" description="Polar residues" evidence="1">
    <location>
        <begin position="209"/>
        <end position="222"/>
    </location>
</feature>
<reference evidence="2 3" key="1">
    <citation type="submission" date="2015-08" db="EMBL/GenBank/DDBJ databases">
        <title>Emmonsia species relationships and genome sequence.</title>
        <authorList>
            <person name="Cuomo C.A."/>
            <person name="Schwartz I.S."/>
            <person name="Kenyon C."/>
            <person name="De Hoog G.S."/>
            <person name="Govender N.P."/>
            <person name="Botha A."/>
            <person name="Moreno L."/>
            <person name="De Vries M."/>
            <person name="Munoz J.F."/>
            <person name="Stielow J.B."/>
        </authorList>
    </citation>
    <scope>NUCLEOTIDE SEQUENCE [LARGE SCALE GENOMIC DNA]</scope>
    <source>
        <strain evidence="2 3">EI222</strain>
    </source>
</reference>
<evidence type="ECO:0000313" key="3">
    <source>
        <dbReference type="Proteomes" id="UP000242791"/>
    </source>
</evidence>
<dbReference type="OrthoDB" id="10525570at2759"/>
<evidence type="ECO:0000313" key="2">
    <source>
        <dbReference type="EMBL" id="OJD14549.1"/>
    </source>
</evidence>
<evidence type="ECO:0000256" key="1">
    <source>
        <dbReference type="SAM" id="MobiDB-lite"/>
    </source>
</evidence>
<sequence>MAHVSFHTVYRDVALSLVIPRELYISHIPSFRGVPEEDTPNAVHSNPAWHNGCVYQGGMDVNTFQHINALSYDNLGPTPTLALSPYGTDSGSLPQRVARKFNPSEQDSTTRLNTNELVLWRPVKRFQDTVAPSQGNKRQRIGGPVHSVFDSGYATSATATIVSPFSVDQAVYPPAVDPSWNTPRGYLPLQNQFAVGSEQEQQQQQQQQASWQGSIEVRSQVNDPPFACDEPDCGWTGKCQSELT</sequence>
<proteinExistence type="predicted"/>
<feature type="compositionally biased region" description="Low complexity" evidence="1">
    <location>
        <begin position="198"/>
        <end position="208"/>
    </location>
</feature>
<dbReference type="VEuPathDB" id="FungiDB:ACJ73_09072"/>
<keyword evidence="3" id="KW-1185">Reference proteome</keyword>
<gene>
    <name evidence="2" type="ORF">ACJ73_09072</name>
</gene>
<dbReference type="Proteomes" id="UP000242791">
    <property type="component" value="Unassembled WGS sequence"/>
</dbReference>
<protein>
    <submittedName>
        <fullName evidence="2">Uncharacterized protein</fullName>
    </submittedName>
</protein>
<dbReference type="EMBL" id="LGTZ01002381">
    <property type="protein sequence ID" value="OJD14549.1"/>
    <property type="molecule type" value="Genomic_DNA"/>
</dbReference>
<name>A0A1J9QH78_9EURO</name>
<dbReference type="STRING" id="1658174.A0A1J9QH78"/>
<organism evidence="2 3">
    <name type="scientific">Blastomyces percursus</name>
    <dbReference type="NCBI Taxonomy" id="1658174"/>
    <lineage>
        <taxon>Eukaryota</taxon>
        <taxon>Fungi</taxon>
        <taxon>Dikarya</taxon>
        <taxon>Ascomycota</taxon>
        <taxon>Pezizomycotina</taxon>
        <taxon>Eurotiomycetes</taxon>
        <taxon>Eurotiomycetidae</taxon>
        <taxon>Onygenales</taxon>
        <taxon>Ajellomycetaceae</taxon>
        <taxon>Blastomyces</taxon>
    </lineage>
</organism>
<accession>A0A1J9QH78</accession>
<dbReference type="AlphaFoldDB" id="A0A1J9QH78"/>